<accession>A0A328AA75</accession>
<comment type="caution">
    <text evidence="1">The sequence shown here is derived from an EMBL/GenBank/DDBJ whole genome shotgun (WGS) entry which is preliminary data.</text>
</comment>
<sequence length="65" mass="7385">MTEYIAKTAYGAPIAGAPKFQTHGEAIAWARKNSKWWPGCYIEAEETVTRTRRIWTDRSLERAAA</sequence>
<gene>
    <name evidence="1" type="ORF">DJ017_17460</name>
</gene>
<evidence type="ECO:0000313" key="1">
    <source>
        <dbReference type="EMBL" id="RAK51623.1"/>
    </source>
</evidence>
<protein>
    <submittedName>
        <fullName evidence="1">Uncharacterized protein</fullName>
    </submittedName>
</protein>
<reference evidence="2" key="1">
    <citation type="submission" date="2018-05" db="EMBL/GenBank/DDBJ databases">
        <authorList>
            <person name="Li X."/>
        </authorList>
    </citation>
    <scope>NUCLEOTIDE SEQUENCE [LARGE SCALE GENOMIC DNA]</scope>
    <source>
        <strain evidence="2">LX32</strain>
    </source>
</reference>
<dbReference type="AlphaFoldDB" id="A0A328AA75"/>
<evidence type="ECO:0000313" key="2">
    <source>
        <dbReference type="Proteomes" id="UP000249254"/>
    </source>
</evidence>
<organism evidence="1 2">
    <name type="scientific">Phenylobacterium soli</name>
    <dbReference type="NCBI Taxonomy" id="2170551"/>
    <lineage>
        <taxon>Bacteria</taxon>
        <taxon>Pseudomonadati</taxon>
        <taxon>Pseudomonadota</taxon>
        <taxon>Alphaproteobacteria</taxon>
        <taxon>Caulobacterales</taxon>
        <taxon>Caulobacteraceae</taxon>
        <taxon>Phenylobacterium</taxon>
    </lineage>
</organism>
<name>A0A328AA75_9CAUL</name>
<dbReference type="RefSeq" id="WP_111530185.1">
    <property type="nucleotide sequence ID" value="NZ_QFYQ01000002.1"/>
</dbReference>
<proteinExistence type="predicted"/>
<dbReference type="EMBL" id="QFYQ01000002">
    <property type="protein sequence ID" value="RAK51623.1"/>
    <property type="molecule type" value="Genomic_DNA"/>
</dbReference>
<dbReference type="Proteomes" id="UP000249254">
    <property type="component" value="Unassembled WGS sequence"/>
</dbReference>
<keyword evidence="2" id="KW-1185">Reference proteome</keyword>